<dbReference type="CDD" id="cd22906">
    <property type="entry name" value="HFD_DRAP1"/>
    <property type="match status" value="1"/>
</dbReference>
<sequence length="405" mass="44553">MPKTPSRMSKKKKFNSRFPPARIKKIMQTDEDVGKVAATVPIIISRALELFIESLIKETSQTTIAKNAKTLSTSHIKQTIHSNKQFDFLRDLVANIPDHNTEENVSNANGNSTGDTTQDNGDIHTKKKRGRPRKIKEDLVIDRKKQGESSKASPETSEDEQEDEDEEETESEDEAKNEKPSVTLPNHTDRSLPSSSAGSNDWQQTTELIPMQIPIQIPMQSMPLRSSLMTTTGPQQYPTQFPQGYSVPAPASLIKQQQQLQLPQQMIALPQQHSMGSTQPFSSLAHSYLPPTPLTTANPSPFTNVLPSGNVEGYPIPPQLHHSPYYPMAVPMMPPAHHHPLPPGVPAYQGVAHHMPASMPASLPAPLPAPLPLASSSQAQVQPINLSMSSQRGPHPRDQADDYDS</sequence>
<evidence type="ECO:0000256" key="13">
    <source>
        <dbReference type="SAM" id="MobiDB-lite"/>
    </source>
</evidence>
<evidence type="ECO:0000256" key="6">
    <source>
        <dbReference type="ARBA" id="ARBA00023163"/>
    </source>
</evidence>
<dbReference type="GO" id="GO:0001046">
    <property type="term" value="F:core promoter sequence-specific DNA binding"/>
    <property type="evidence" value="ECO:0007669"/>
    <property type="project" value="TreeGrafter"/>
</dbReference>
<keyword evidence="7" id="KW-0539">Nucleus</keyword>
<evidence type="ECO:0000256" key="11">
    <source>
        <dbReference type="ARBA" id="ARBA00077179"/>
    </source>
</evidence>
<dbReference type="Pfam" id="PF00808">
    <property type="entry name" value="CBFD_NFYB_HMF"/>
    <property type="match status" value="1"/>
</dbReference>
<evidence type="ECO:0000256" key="2">
    <source>
        <dbReference type="ARBA" id="ARBA00022491"/>
    </source>
</evidence>
<evidence type="ECO:0000259" key="14">
    <source>
        <dbReference type="Pfam" id="PF00808"/>
    </source>
</evidence>
<dbReference type="GO" id="GO:0017054">
    <property type="term" value="C:negative cofactor 2 complex"/>
    <property type="evidence" value="ECO:0007669"/>
    <property type="project" value="TreeGrafter"/>
</dbReference>
<keyword evidence="3" id="KW-0597">Phosphoprotein</keyword>
<feature type="compositionally biased region" description="Acidic residues" evidence="13">
    <location>
        <begin position="156"/>
        <end position="173"/>
    </location>
</feature>
<dbReference type="FunFam" id="1.10.20.10:FF:000032">
    <property type="entry name" value="dr1-associated corepressor isoform X1"/>
    <property type="match status" value="1"/>
</dbReference>
<reference evidence="15 16" key="1">
    <citation type="journal article" date="2021" name="Elife">
        <title>Chloroplast acquisition without the gene transfer in kleptoplastic sea slugs, Plakobranchus ocellatus.</title>
        <authorList>
            <person name="Maeda T."/>
            <person name="Takahashi S."/>
            <person name="Yoshida T."/>
            <person name="Shimamura S."/>
            <person name="Takaki Y."/>
            <person name="Nagai Y."/>
            <person name="Toyoda A."/>
            <person name="Suzuki Y."/>
            <person name="Arimoto A."/>
            <person name="Ishii H."/>
            <person name="Satoh N."/>
            <person name="Nishiyama T."/>
            <person name="Hasebe M."/>
            <person name="Maruyama T."/>
            <person name="Minagawa J."/>
            <person name="Obokata J."/>
            <person name="Shigenobu S."/>
        </authorList>
    </citation>
    <scope>NUCLEOTIDE SEQUENCE [LARGE SCALE GENOMIC DNA]</scope>
</reference>
<feature type="compositionally biased region" description="Basic and acidic residues" evidence="13">
    <location>
        <begin position="135"/>
        <end position="148"/>
    </location>
</feature>
<keyword evidence="6" id="KW-0804">Transcription</keyword>
<accession>A0AAV4J9B4</accession>
<evidence type="ECO:0000256" key="1">
    <source>
        <dbReference type="ARBA" id="ARBA00004123"/>
    </source>
</evidence>
<organism evidence="15 16">
    <name type="scientific">Elysia marginata</name>
    <dbReference type="NCBI Taxonomy" id="1093978"/>
    <lineage>
        <taxon>Eukaryota</taxon>
        <taxon>Metazoa</taxon>
        <taxon>Spiralia</taxon>
        <taxon>Lophotrochozoa</taxon>
        <taxon>Mollusca</taxon>
        <taxon>Gastropoda</taxon>
        <taxon>Heterobranchia</taxon>
        <taxon>Euthyneura</taxon>
        <taxon>Panpulmonata</taxon>
        <taxon>Sacoglossa</taxon>
        <taxon>Placobranchoidea</taxon>
        <taxon>Plakobranchidae</taxon>
        <taxon>Elysia</taxon>
    </lineage>
</organism>
<dbReference type="Proteomes" id="UP000762676">
    <property type="component" value="Unassembled WGS sequence"/>
</dbReference>
<evidence type="ECO:0000256" key="8">
    <source>
        <dbReference type="ARBA" id="ARBA00061393"/>
    </source>
</evidence>
<dbReference type="Gene3D" id="1.10.20.10">
    <property type="entry name" value="Histone, subunit A"/>
    <property type="match status" value="1"/>
</dbReference>
<protein>
    <recommendedName>
        <fullName evidence="10">Dr1-associated corepressor</fullName>
    </recommendedName>
    <alternativeName>
        <fullName evidence="11">Dr1-associated protein 1</fullName>
    </alternativeName>
    <alternativeName>
        <fullName evidence="12">Negative cofactor 2-alpha</fullName>
    </alternativeName>
</protein>
<evidence type="ECO:0000256" key="10">
    <source>
        <dbReference type="ARBA" id="ARBA00072760"/>
    </source>
</evidence>
<dbReference type="GO" id="GO:0016251">
    <property type="term" value="F:RNA polymerase II general transcription initiation factor activity"/>
    <property type="evidence" value="ECO:0007669"/>
    <property type="project" value="TreeGrafter"/>
</dbReference>
<feature type="compositionally biased region" description="Polar residues" evidence="13">
    <location>
        <begin position="183"/>
        <end position="201"/>
    </location>
</feature>
<feature type="region of interest" description="Disordered" evidence="13">
    <location>
        <begin position="370"/>
        <end position="405"/>
    </location>
</feature>
<feature type="region of interest" description="Disordered" evidence="13">
    <location>
        <begin position="100"/>
        <end position="201"/>
    </location>
</feature>
<gene>
    <name evidence="15" type="ORF">ElyMa_006871700</name>
</gene>
<evidence type="ECO:0000256" key="4">
    <source>
        <dbReference type="ARBA" id="ARBA00023015"/>
    </source>
</evidence>
<comment type="subunit">
    <text evidence="9">Heterodimer with DR1. Binds BTAF1.</text>
</comment>
<feature type="compositionally biased region" description="Basic and acidic residues" evidence="13">
    <location>
        <begin position="395"/>
        <end position="405"/>
    </location>
</feature>
<feature type="compositionally biased region" description="Polar residues" evidence="13">
    <location>
        <begin position="378"/>
        <end position="392"/>
    </location>
</feature>
<evidence type="ECO:0000256" key="9">
    <source>
        <dbReference type="ARBA" id="ARBA00066085"/>
    </source>
</evidence>
<dbReference type="GO" id="GO:0000122">
    <property type="term" value="P:negative regulation of transcription by RNA polymerase II"/>
    <property type="evidence" value="ECO:0007669"/>
    <property type="project" value="UniProtKB-ARBA"/>
</dbReference>
<evidence type="ECO:0000313" key="15">
    <source>
        <dbReference type="EMBL" id="GFS19379.1"/>
    </source>
</evidence>
<evidence type="ECO:0000313" key="16">
    <source>
        <dbReference type="Proteomes" id="UP000762676"/>
    </source>
</evidence>
<keyword evidence="5" id="KW-0238">DNA-binding</keyword>
<dbReference type="PANTHER" id="PTHR10252:SF5">
    <property type="entry name" value="DR1-ASSOCIATED COREPRESSOR"/>
    <property type="match status" value="1"/>
</dbReference>
<keyword evidence="16" id="KW-1185">Reference proteome</keyword>
<evidence type="ECO:0000256" key="12">
    <source>
        <dbReference type="ARBA" id="ARBA00078501"/>
    </source>
</evidence>
<dbReference type="GO" id="GO:0046982">
    <property type="term" value="F:protein heterodimerization activity"/>
    <property type="evidence" value="ECO:0007669"/>
    <property type="project" value="InterPro"/>
</dbReference>
<dbReference type="AlphaFoldDB" id="A0AAV4J9B4"/>
<comment type="caution">
    <text evidence="15">The sequence shown here is derived from an EMBL/GenBank/DDBJ whole genome shotgun (WGS) entry which is preliminary data.</text>
</comment>
<dbReference type="PANTHER" id="PTHR10252">
    <property type="entry name" value="HISTONE-LIKE TRANSCRIPTION FACTOR CCAAT-RELATED"/>
    <property type="match status" value="1"/>
</dbReference>
<dbReference type="SUPFAM" id="SSF47113">
    <property type="entry name" value="Histone-fold"/>
    <property type="match status" value="1"/>
</dbReference>
<keyword evidence="4" id="KW-0805">Transcription regulation</keyword>
<dbReference type="InterPro" id="IPR009072">
    <property type="entry name" value="Histone-fold"/>
</dbReference>
<proteinExistence type="inferred from homology"/>
<name>A0AAV4J9B4_9GAST</name>
<feature type="compositionally biased region" description="Basic residues" evidence="13">
    <location>
        <begin position="125"/>
        <end position="134"/>
    </location>
</feature>
<evidence type="ECO:0000256" key="7">
    <source>
        <dbReference type="ARBA" id="ARBA00023242"/>
    </source>
</evidence>
<dbReference type="InterPro" id="IPR050568">
    <property type="entry name" value="Transcr_DNA_Rep_Reg"/>
</dbReference>
<feature type="compositionally biased region" description="Polar residues" evidence="13">
    <location>
        <begin position="103"/>
        <end position="120"/>
    </location>
</feature>
<dbReference type="EMBL" id="BMAT01013750">
    <property type="protein sequence ID" value="GFS19379.1"/>
    <property type="molecule type" value="Genomic_DNA"/>
</dbReference>
<feature type="domain" description="Transcription factor CBF/NF-Y/archaeal histone" evidence="14">
    <location>
        <begin position="17"/>
        <end position="79"/>
    </location>
</feature>
<evidence type="ECO:0000256" key="3">
    <source>
        <dbReference type="ARBA" id="ARBA00022553"/>
    </source>
</evidence>
<evidence type="ECO:0000256" key="5">
    <source>
        <dbReference type="ARBA" id="ARBA00023125"/>
    </source>
</evidence>
<comment type="subcellular location">
    <subcellularLocation>
        <location evidence="1">Nucleus</location>
    </subcellularLocation>
</comment>
<dbReference type="InterPro" id="IPR003958">
    <property type="entry name" value="CBFA_NFYB_domain"/>
</dbReference>
<keyword evidence="2" id="KW-0678">Repressor</keyword>
<comment type="similarity">
    <text evidence="8">Belongs to the NC2 alpha/DRAP1 family.</text>
</comment>